<proteinExistence type="predicted"/>
<gene>
    <name evidence="2" type="ORF">Dda_2497</name>
</gene>
<evidence type="ECO:0000256" key="1">
    <source>
        <dbReference type="SAM" id="MobiDB-lite"/>
    </source>
</evidence>
<reference evidence="2" key="1">
    <citation type="submission" date="2023-01" db="EMBL/GenBank/DDBJ databases">
        <title>The chitinases involved in constricting ring structure development in the nematode-trapping fungus Drechslerella dactyloides.</title>
        <authorList>
            <person name="Wang R."/>
            <person name="Zhang L."/>
            <person name="Tang P."/>
            <person name="Li S."/>
            <person name="Liang L."/>
        </authorList>
    </citation>
    <scope>NUCLEOTIDE SEQUENCE</scope>
    <source>
        <strain evidence="2">YMF1.00031</strain>
    </source>
</reference>
<feature type="region of interest" description="Disordered" evidence="1">
    <location>
        <begin position="223"/>
        <end position="248"/>
    </location>
</feature>
<organism evidence="2 3">
    <name type="scientific">Drechslerella dactyloides</name>
    <name type="common">Nematode-trapping fungus</name>
    <name type="synonym">Arthrobotrys dactyloides</name>
    <dbReference type="NCBI Taxonomy" id="74499"/>
    <lineage>
        <taxon>Eukaryota</taxon>
        <taxon>Fungi</taxon>
        <taxon>Dikarya</taxon>
        <taxon>Ascomycota</taxon>
        <taxon>Pezizomycotina</taxon>
        <taxon>Orbiliomycetes</taxon>
        <taxon>Orbiliales</taxon>
        <taxon>Orbiliaceae</taxon>
        <taxon>Drechslerella</taxon>
    </lineage>
</organism>
<evidence type="ECO:0000313" key="3">
    <source>
        <dbReference type="Proteomes" id="UP001221413"/>
    </source>
</evidence>
<dbReference type="EMBL" id="JAQGDS010000003">
    <property type="protein sequence ID" value="KAJ6261699.1"/>
    <property type="molecule type" value="Genomic_DNA"/>
</dbReference>
<protein>
    <submittedName>
        <fullName evidence="2">Uncharacterized protein</fullName>
    </submittedName>
</protein>
<keyword evidence="3" id="KW-1185">Reference proteome</keyword>
<name>A0AAD6NKE1_DREDA</name>
<accession>A0AAD6NKE1</accession>
<dbReference type="Proteomes" id="UP001221413">
    <property type="component" value="Unassembled WGS sequence"/>
</dbReference>
<dbReference type="AlphaFoldDB" id="A0AAD6NKE1"/>
<evidence type="ECO:0000313" key="2">
    <source>
        <dbReference type="EMBL" id="KAJ6261699.1"/>
    </source>
</evidence>
<feature type="compositionally biased region" description="Polar residues" evidence="1">
    <location>
        <begin position="223"/>
        <end position="233"/>
    </location>
</feature>
<sequence length="275" mass="31007">MASIPFISNHIRSHTYGYIDYSNLPEPGDIIFIEVDPRRRSNRPWSDAASDASSTYASEYLDTGSYRMALVRDIVDKKDAQTMHVYPILSFHRRNSLPPAERIHHRPVADILRLLPLPHVKPDGTMKRGWRAAPTPAGFGPAIDCGNWLDKRPSWLWTEALEFVLGPGDTFYTLYPLPKISQSEIGRIKRWLQPNIAYKVLDTDGQSSPSKYDDEVTELSACSEITSPSQSIPSREHSKRHRAGSDPTGFSSIEAHLINEWADEAASLDKLYDSN</sequence>
<comment type="caution">
    <text evidence="2">The sequence shown here is derived from an EMBL/GenBank/DDBJ whole genome shotgun (WGS) entry which is preliminary data.</text>
</comment>